<dbReference type="InterPro" id="IPR013098">
    <property type="entry name" value="Ig_I-set"/>
</dbReference>
<dbReference type="SUPFAM" id="SSF48726">
    <property type="entry name" value="Immunoglobulin"/>
    <property type="match status" value="2"/>
</dbReference>
<reference evidence="7" key="1">
    <citation type="submission" date="2015-02" db="EMBL/GenBank/DDBJ databases">
        <title>Genome sequencing for Strongylocentrotus purpuratus.</title>
        <authorList>
            <person name="Murali S."/>
            <person name="Liu Y."/>
            <person name="Vee V."/>
            <person name="English A."/>
            <person name="Wang M."/>
            <person name="Skinner E."/>
            <person name="Han Y."/>
            <person name="Muzny D.M."/>
            <person name="Worley K.C."/>
            <person name="Gibbs R.A."/>
        </authorList>
    </citation>
    <scope>NUCLEOTIDE SEQUENCE</scope>
</reference>
<dbReference type="OrthoDB" id="6156543at2759"/>
<dbReference type="InterPro" id="IPR036179">
    <property type="entry name" value="Ig-like_dom_sf"/>
</dbReference>
<dbReference type="PANTHER" id="PTHR47633">
    <property type="entry name" value="IMMUNOGLOBULIN"/>
    <property type="match status" value="1"/>
</dbReference>
<keyword evidence="7" id="KW-1185">Reference proteome</keyword>
<dbReference type="SMART" id="SM00408">
    <property type="entry name" value="IGc2"/>
    <property type="match status" value="2"/>
</dbReference>
<feature type="region of interest" description="Disordered" evidence="4">
    <location>
        <begin position="428"/>
        <end position="458"/>
    </location>
</feature>
<evidence type="ECO:0000313" key="7">
    <source>
        <dbReference type="Proteomes" id="UP000007110"/>
    </source>
</evidence>
<feature type="domain" description="Ig-like" evidence="5">
    <location>
        <begin position="457"/>
        <end position="548"/>
    </location>
</feature>
<dbReference type="InterPro" id="IPR013783">
    <property type="entry name" value="Ig-like_fold"/>
</dbReference>
<evidence type="ECO:0000259" key="5">
    <source>
        <dbReference type="PROSITE" id="PS50835"/>
    </source>
</evidence>
<dbReference type="SMART" id="SM00409">
    <property type="entry name" value="IG"/>
    <property type="match status" value="2"/>
</dbReference>
<dbReference type="RefSeq" id="XP_030830046.1">
    <property type="nucleotide sequence ID" value="XM_030974186.1"/>
</dbReference>
<dbReference type="InParanoid" id="A0A7M7N3I3"/>
<dbReference type="Pfam" id="PF07679">
    <property type="entry name" value="I-set"/>
    <property type="match status" value="2"/>
</dbReference>
<dbReference type="KEGG" id="spu:105445992"/>
<dbReference type="AlphaFoldDB" id="A0A7M7N3I3"/>
<dbReference type="Proteomes" id="UP000007110">
    <property type="component" value="Unassembled WGS sequence"/>
</dbReference>
<dbReference type="InterPro" id="IPR003599">
    <property type="entry name" value="Ig_sub"/>
</dbReference>
<organism evidence="6 7">
    <name type="scientific">Strongylocentrotus purpuratus</name>
    <name type="common">Purple sea urchin</name>
    <dbReference type="NCBI Taxonomy" id="7668"/>
    <lineage>
        <taxon>Eukaryota</taxon>
        <taxon>Metazoa</taxon>
        <taxon>Echinodermata</taxon>
        <taxon>Eleutherozoa</taxon>
        <taxon>Echinozoa</taxon>
        <taxon>Echinoidea</taxon>
        <taxon>Euechinoidea</taxon>
        <taxon>Echinacea</taxon>
        <taxon>Camarodonta</taxon>
        <taxon>Echinidea</taxon>
        <taxon>Strongylocentrotidae</taxon>
        <taxon>Strongylocentrotus</taxon>
    </lineage>
</organism>
<proteinExistence type="predicted"/>
<name>A0A7M7N3I3_STRPU</name>
<accession>A0A7M7N3I3</accession>
<sequence length="623" mass="67980">MFYDITVDIDAPAGNLLSFSESYGADVSASVDPGMDSDTDIDLDDILPYDEMLVLPRKKKRARKESEDEEGHPFAQHTDDSQEKAADKVPTLTKTQAKTKLSSKIEALQRTEGRVQKDLSPTRPMRKEPSPTRRPMQKDFSPTRRPAPIDASVQPQPMLHVDHPEVADLGTPPVVYMPPHTQGQVAPPKQHVTPSTMASKPSMVPTPSMTPTPYMGPKPYTAPSAPGKPGGPAPGTPSRPVGAPKPSPGAPPSKPVSSDIKPQVSQSTKAVPVHTKQFTIMPPPLEDRKPPNFLKFINHCRVRPGEEGCFEAQVSGKPMPSIKWFRNGQELIPSIICKVDNKPDGTTTLTFPKVLADYSSKITCKIENAAGLASCTAKLIVEDEEQRIVRETKQARFIHSTLSVAPGEDIYYSDLDIQTIPPPTFRMGAAPAPAATKPKPKPAEVQPQLRPKPAQPPSFQSFVSSQEVNEGGTARFECHVSGNPRPTVRWFKSGRELRQDSRITIRITEDGICVMEISSLYPEDSGEYVVKATNQAGEATSIAHLTVSPSSYRYQRDVTTSQRDVTTSQRDVTNSQQDLQIHINVDHDGVTSSQPGGVHVTAPGVYVTRNGQMTTQGLEYSQG</sequence>
<feature type="compositionally biased region" description="Basic and acidic residues" evidence="4">
    <location>
        <begin position="107"/>
        <end position="117"/>
    </location>
</feature>
<dbReference type="InterPro" id="IPR003598">
    <property type="entry name" value="Ig_sub2"/>
</dbReference>
<dbReference type="FunFam" id="2.60.40.10:FF:000425">
    <property type="entry name" value="Myosin light chain kinase"/>
    <property type="match status" value="2"/>
</dbReference>
<evidence type="ECO:0000256" key="1">
    <source>
        <dbReference type="ARBA" id="ARBA00004496"/>
    </source>
</evidence>
<evidence type="ECO:0000256" key="3">
    <source>
        <dbReference type="ARBA" id="ARBA00023319"/>
    </source>
</evidence>
<comment type="subcellular location">
    <subcellularLocation>
        <location evidence="1">Cytoplasm</location>
    </subcellularLocation>
</comment>
<dbReference type="PROSITE" id="PS50835">
    <property type="entry name" value="IG_LIKE"/>
    <property type="match status" value="2"/>
</dbReference>
<dbReference type="InterPro" id="IPR007110">
    <property type="entry name" value="Ig-like_dom"/>
</dbReference>
<evidence type="ECO:0000313" key="6">
    <source>
        <dbReference type="EnsemblMetazoa" id="XP_030830046"/>
    </source>
</evidence>
<feature type="compositionally biased region" description="Polar residues" evidence="4">
    <location>
        <begin position="92"/>
        <end position="102"/>
    </location>
</feature>
<reference evidence="6" key="2">
    <citation type="submission" date="2021-01" db="UniProtKB">
        <authorList>
            <consortium name="EnsemblMetazoa"/>
        </authorList>
    </citation>
    <scope>IDENTIFICATION</scope>
</reference>
<keyword evidence="2" id="KW-0963">Cytoplasm</keyword>
<dbReference type="GeneID" id="105445992"/>
<dbReference type="OMA" id="HEMFRRQ"/>
<dbReference type="GO" id="GO:0005737">
    <property type="term" value="C:cytoplasm"/>
    <property type="evidence" value="ECO:0007669"/>
    <property type="project" value="UniProtKB-SubCell"/>
</dbReference>
<dbReference type="EnsemblMetazoa" id="XM_030974186">
    <property type="protein sequence ID" value="XP_030830046"/>
    <property type="gene ID" value="LOC105445992"/>
</dbReference>
<dbReference type="Gene3D" id="2.60.40.10">
    <property type="entry name" value="Immunoglobulins"/>
    <property type="match status" value="2"/>
</dbReference>
<evidence type="ECO:0000256" key="2">
    <source>
        <dbReference type="ARBA" id="ARBA00022490"/>
    </source>
</evidence>
<feature type="compositionally biased region" description="Basic and acidic residues" evidence="4">
    <location>
        <begin position="77"/>
        <end position="87"/>
    </location>
</feature>
<feature type="compositionally biased region" description="Pro residues" evidence="4">
    <location>
        <begin position="229"/>
        <end position="254"/>
    </location>
</feature>
<evidence type="ECO:0000256" key="4">
    <source>
        <dbReference type="SAM" id="MobiDB-lite"/>
    </source>
</evidence>
<keyword evidence="3" id="KW-0393">Immunoglobulin domain</keyword>
<feature type="domain" description="Ig-like" evidence="5">
    <location>
        <begin position="291"/>
        <end position="380"/>
    </location>
</feature>
<protein>
    <recommendedName>
        <fullName evidence="5">Ig-like domain-containing protein</fullName>
    </recommendedName>
</protein>
<feature type="region of interest" description="Disordered" evidence="4">
    <location>
        <begin position="57"/>
        <end position="286"/>
    </location>
</feature>
<feature type="compositionally biased region" description="Low complexity" evidence="4">
    <location>
        <begin position="217"/>
        <end position="227"/>
    </location>
</feature>